<dbReference type="GO" id="GO:0051013">
    <property type="term" value="P:microtubule severing"/>
    <property type="evidence" value="ECO:0007669"/>
    <property type="project" value="UniProtKB-UniRule"/>
</dbReference>
<dbReference type="GO" id="GO:0031117">
    <property type="term" value="P:positive regulation of microtubule depolymerization"/>
    <property type="evidence" value="ECO:0007669"/>
    <property type="project" value="UniProtKB-UniRule"/>
</dbReference>
<evidence type="ECO:0000256" key="11">
    <source>
        <dbReference type="SAM" id="Phobius"/>
    </source>
</evidence>
<dbReference type="GO" id="GO:0034214">
    <property type="term" value="P:protein hexamerization"/>
    <property type="evidence" value="ECO:0007669"/>
    <property type="project" value="UniProtKB-UniRule"/>
</dbReference>
<feature type="domain" description="AAA+ ATPase" evidence="12">
    <location>
        <begin position="481"/>
        <end position="617"/>
    </location>
</feature>
<feature type="compositionally biased region" description="Low complexity" evidence="10">
    <location>
        <begin position="1"/>
        <end position="11"/>
    </location>
</feature>
<accession>A0AAJ7E010</accession>
<dbReference type="GO" id="GO:0005524">
    <property type="term" value="F:ATP binding"/>
    <property type="evidence" value="ECO:0007669"/>
    <property type="project" value="UniProtKB-UniRule"/>
</dbReference>
<evidence type="ECO:0000256" key="2">
    <source>
        <dbReference type="ARBA" id="ARBA00022701"/>
    </source>
</evidence>
<dbReference type="GO" id="GO:0005737">
    <property type="term" value="C:cytoplasm"/>
    <property type="evidence" value="ECO:0007669"/>
    <property type="project" value="UniProtKB-UniRule"/>
</dbReference>
<dbReference type="Pfam" id="PF17862">
    <property type="entry name" value="AAA_lid_3"/>
    <property type="match status" value="1"/>
</dbReference>
<dbReference type="GO" id="GO:0008568">
    <property type="term" value="F:microtubule severing ATPase activity"/>
    <property type="evidence" value="ECO:0007669"/>
    <property type="project" value="UniProtKB-UniRule"/>
</dbReference>
<feature type="compositionally biased region" description="Polar residues" evidence="10">
    <location>
        <begin position="401"/>
        <end position="415"/>
    </location>
</feature>
<dbReference type="InterPro" id="IPR041569">
    <property type="entry name" value="AAA_lid_3"/>
</dbReference>
<keyword evidence="11" id="KW-1133">Transmembrane helix</keyword>
<feature type="region of interest" description="Disordered" evidence="10">
    <location>
        <begin position="309"/>
        <end position="338"/>
    </location>
</feature>
<dbReference type="KEGG" id="csol:105366051"/>
<dbReference type="CDD" id="cd02679">
    <property type="entry name" value="MIT_spastin"/>
    <property type="match status" value="1"/>
</dbReference>
<dbReference type="RefSeq" id="XP_011502665.1">
    <property type="nucleotide sequence ID" value="XM_011504363.1"/>
</dbReference>
<evidence type="ECO:0000256" key="10">
    <source>
        <dbReference type="SAM" id="MobiDB-lite"/>
    </source>
</evidence>
<dbReference type="SUPFAM" id="SSF116846">
    <property type="entry name" value="MIT domain"/>
    <property type="match status" value="1"/>
</dbReference>
<dbReference type="PANTHER" id="PTHR23074:SF86">
    <property type="entry name" value="SPASTIN"/>
    <property type="match status" value="1"/>
</dbReference>
<dbReference type="InterPro" id="IPR050304">
    <property type="entry name" value="MT-severing_AAA_ATPase"/>
</dbReference>
<sequence length="723" mass="81722">MSYSDGSNSGRSSHKNSRSPKKLSVIKSENSDKTVTSVTYGHHHHHHHHHHRFIEGQQPSVHKRNLYIVSFPLIILFNALRTVIYQLYVIFKYIYASTSRLMQRKHSNKNTCQLEIVVDREAVCNEHKSAIEEMSLNTRRPPGPGPGDPLLAKQKHHHRRAFEYISKALKIDEENEEHKEMAIELYKKGIYELEKGIAVECNAGRGEVWERAQRLNDKMKTNLAMAKDRLDFLASVCELKNLEITDNEKQPIISQEQYNAEQHDKKDKTVHNRHNNVHTIMANSQTISDASYSQKYKNSERTLNIVQSTYKQSSKSSPQYLHTSKNNTSEASGRKFPVSGKRLSGVVVNKSQTLPRNMGRSQPILPCHRTSLIKPSLTPPSVKRQLSIPGSESPLRRRPTTPANSTVNLANSNRGTPVKKLPQLKGVEPKLAQIILDEILEGRTPVLWDDIAGQETAKQALQEMVILPSLRPELFTGLRTPARGLLLFGPPGNGKTLLARAVATQCNATFFSISAASLTSKYVGEGEKLVRALFSIARELQPSVIFIDEVDSLLSERKDNEHEASRRLKTEFLVEFDGLPCCPEERILVMAATNRPQELDEAALRRFSKRVYVTLPDYQTRIILLKRLLEKHDDPLTMEELNQMSMLTEGYSGSDLTGLAKDAALGPIRELNMDQVKDLSLNSVRNITQKDFLDSLKRIRRSVSPGSLAAYEKWSLEYGDVSH</sequence>
<keyword evidence="6 9" id="KW-0206">Cytoskeleton</keyword>
<dbReference type="GO" id="GO:0008017">
    <property type="term" value="F:microtubule binding"/>
    <property type="evidence" value="ECO:0007669"/>
    <property type="project" value="UniProtKB-UniRule"/>
</dbReference>
<feature type="topological domain" description="Cytoplasmic" evidence="9">
    <location>
        <begin position="1"/>
        <end position="72"/>
    </location>
</feature>
<feature type="intramembrane region" description="Helical" evidence="9">
    <location>
        <begin position="73"/>
        <end position="93"/>
    </location>
</feature>
<dbReference type="InterPro" id="IPR003960">
    <property type="entry name" value="ATPase_AAA_CS"/>
</dbReference>
<evidence type="ECO:0000256" key="7">
    <source>
        <dbReference type="ARBA" id="ARBA00023235"/>
    </source>
</evidence>
<dbReference type="FunFam" id="3.40.50.300:FF:000093">
    <property type="entry name" value="Fidgetin-like 1"/>
    <property type="match status" value="1"/>
</dbReference>
<dbReference type="GO" id="GO:0016020">
    <property type="term" value="C:membrane"/>
    <property type="evidence" value="ECO:0007669"/>
    <property type="project" value="UniProtKB-SubCell"/>
</dbReference>
<dbReference type="GO" id="GO:0016887">
    <property type="term" value="F:ATP hydrolysis activity"/>
    <property type="evidence" value="ECO:0007669"/>
    <property type="project" value="InterPro"/>
</dbReference>
<evidence type="ECO:0000256" key="5">
    <source>
        <dbReference type="ARBA" id="ARBA00023136"/>
    </source>
</evidence>
<dbReference type="InterPro" id="IPR027417">
    <property type="entry name" value="P-loop_NTPase"/>
</dbReference>
<dbReference type="EC" id="5.6.1.1" evidence="9"/>
<feature type="compositionally biased region" description="Basic residues" evidence="10">
    <location>
        <begin position="12"/>
        <end position="21"/>
    </location>
</feature>
<reference evidence="15" key="1">
    <citation type="submission" date="2025-08" db="UniProtKB">
        <authorList>
            <consortium name="RefSeq"/>
        </authorList>
    </citation>
    <scope>IDENTIFICATION</scope>
</reference>
<dbReference type="FunFam" id="1.20.58.80:FF:000006">
    <property type="entry name" value="Spastin"/>
    <property type="match status" value="1"/>
</dbReference>
<dbReference type="GO" id="GO:0005813">
    <property type="term" value="C:centrosome"/>
    <property type="evidence" value="ECO:0007669"/>
    <property type="project" value="UniProtKB-SubCell"/>
</dbReference>
<keyword evidence="1 9" id="KW-0963">Cytoplasm</keyword>
<keyword evidence="7 9" id="KW-0413">Isomerase</keyword>
<dbReference type="InterPro" id="IPR036181">
    <property type="entry name" value="MIT_dom_sf"/>
</dbReference>
<gene>
    <name evidence="15" type="primary">LOC105366051</name>
</gene>
<feature type="compositionally biased region" description="Basic residues" evidence="10">
    <location>
        <begin position="41"/>
        <end position="52"/>
    </location>
</feature>
<dbReference type="PROSITE" id="PS00674">
    <property type="entry name" value="AAA"/>
    <property type="match status" value="1"/>
</dbReference>
<evidence type="ECO:0000313" key="14">
    <source>
        <dbReference type="Proteomes" id="UP000695007"/>
    </source>
</evidence>
<proteinExistence type="inferred from homology"/>
<dbReference type="InterPro" id="IPR007330">
    <property type="entry name" value="MIT_dom"/>
</dbReference>
<evidence type="ECO:0000256" key="8">
    <source>
        <dbReference type="ARBA" id="ARBA00036378"/>
    </source>
</evidence>
<organism evidence="14 15">
    <name type="scientific">Ceratosolen solmsi marchali</name>
    <dbReference type="NCBI Taxonomy" id="326594"/>
    <lineage>
        <taxon>Eukaryota</taxon>
        <taxon>Metazoa</taxon>
        <taxon>Ecdysozoa</taxon>
        <taxon>Arthropoda</taxon>
        <taxon>Hexapoda</taxon>
        <taxon>Insecta</taxon>
        <taxon>Pterygota</taxon>
        <taxon>Neoptera</taxon>
        <taxon>Endopterygota</taxon>
        <taxon>Hymenoptera</taxon>
        <taxon>Apocrita</taxon>
        <taxon>Proctotrupomorpha</taxon>
        <taxon>Chalcidoidea</taxon>
        <taxon>Agaonidae</taxon>
        <taxon>Agaoninae</taxon>
        <taxon>Ceratosolen</taxon>
    </lineage>
</organism>
<feature type="region of interest" description="Disordered" evidence="10">
    <location>
        <begin position="1"/>
        <end position="57"/>
    </location>
</feature>
<keyword evidence="5 9" id="KW-0472">Membrane</keyword>
<dbReference type="PANTHER" id="PTHR23074">
    <property type="entry name" value="AAA DOMAIN-CONTAINING"/>
    <property type="match status" value="1"/>
</dbReference>
<dbReference type="Gene3D" id="3.40.50.300">
    <property type="entry name" value="P-loop containing nucleotide triphosphate hydrolases"/>
    <property type="match status" value="1"/>
</dbReference>
<feature type="domain" description="MIT" evidence="13">
    <location>
        <begin position="154"/>
        <end position="232"/>
    </location>
</feature>
<keyword evidence="3 9" id="KW-0547">Nucleotide-binding</keyword>
<evidence type="ECO:0000256" key="9">
    <source>
        <dbReference type="HAMAP-Rule" id="MF_03021"/>
    </source>
</evidence>
<dbReference type="CDD" id="cd19524">
    <property type="entry name" value="RecA-like_spastin"/>
    <property type="match status" value="1"/>
</dbReference>
<dbReference type="Proteomes" id="UP000695007">
    <property type="component" value="Unplaced"/>
</dbReference>
<dbReference type="GO" id="GO:0005819">
    <property type="term" value="C:spindle"/>
    <property type="evidence" value="ECO:0007669"/>
    <property type="project" value="UniProtKB-UniRule"/>
</dbReference>
<evidence type="ECO:0000256" key="6">
    <source>
        <dbReference type="ARBA" id="ARBA00023212"/>
    </source>
</evidence>
<dbReference type="SUPFAM" id="SSF52540">
    <property type="entry name" value="P-loop containing nucleoside triphosphate hydrolases"/>
    <property type="match status" value="1"/>
</dbReference>
<feature type="region of interest" description="Disordered" evidence="10">
    <location>
        <begin position="371"/>
        <end position="420"/>
    </location>
</feature>
<comment type="catalytic activity">
    <reaction evidence="8 9">
        <text>n ATP + n H2O + a microtubule = n ADP + n phosphate + (n+1) alpha/beta tubulin heterodimers.</text>
        <dbReference type="EC" id="5.6.1.1"/>
    </reaction>
</comment>
<feature type="binding site" evidence="9">
    <location>
        <begin position="489"/>
        <end position="496"/>
    </location>
    <ligand>
        <name>ATP</name>
        <dbReference type="ChEBI" id="CHEBI:30616"/>
    </ligand>
</feature>
<dbReference type="InterPro" id="IPR003959">
    <property type="entry name" value="ATPase_AAA_core"/>
</dbReference>
<dbReference type="HAMAP" id="MF_03021">
    <property type="entry name" value="Spastin"/>
    <property type="match status" value="1"/>
</dbReference>
<dbReference type="GO" id="GO:0005694">
    <property type="term" value="C:chromosome"/>
    <property type="evidence" value="ECO:0007669"/>
    <property type="project" value="UniProtKB-ARBA"/>
</dbReference>
<keyword evidence="4 9" id="KW-0067">ATP-binding</keyword>
<dbReference type="GeneID" id="105366051"/>
<dbReference type="SMART" id="SM00745">
    <property type="entry name" value="MIT"/>
    <property type="match status" value="1"/>
</dbReference>
<dbReference type="CTD" id="42846"/>
<dbReference type="Gene3D" id="1.10.8.60">
    <property type="match status" value="1"/>
</dbReference>
<evidence type="ECO:0000256" key="4">
    <source>
        <dbReference type="ARBA" id="ARBA00022840"/>
    </source>
</evidence>
<dbReference type="FunFam" id="1.10.8.60:FF:000022">
    <property type="entry name" value="Fidgetin like 1"/>
    <property type="match status" value="1"/>
</dbReference>
<dbReference type="Pfam" id="PF00004">
    <property type="entry name" value="AAA"/>
    <property type="match status" value="1"/>
</dbReference>
<feature type="topological domain" description="Cytoplasmic" evidence="9">
    <location>
        <begin position="94"/>
        <end position="723"/>
    </location>
</feature>
<keyword evidence="11" id="KW-0812">Transmembrane</keyword>
<evidence type="ECO:0000259" key="13">
    <source>
        <dbReference type="SMART" id="SM00745"/>
    </source>
</evidence>
<dbReference type="AlphaFoldDB" id="A0AAJ7E010"/>
<keyword evidence="2 9" id="KW-0493">Microtubule</keyword>
<name>A0AAJ7E010_9HYME</name>
<evidence type="ECO:0000256" key="1">
    <source>
        <dbReference type="ARBA" id="ARBA00022490"/>
    </source>
</evidence>
<feature type="transmembrane region" description="Helical" evidence="11">
    <location>
        <begin position="66"/>
        <end position="91"/>
    </location>
</feature>
<dbReference type="SMART" id="SM00382">
    <property type="entry name" value="AAA"/>
    <property type="match status" value="1"/>
</dbReference>
<evidence type="ECO:0000259" key="12">
    <source>
        <dbReference type="SMART" id="SM00382"/>
    </source>
</evidence>
<evidence type="ECO:0000256" key="3">
    <source>
        <dbReference type="ARBA" id="ARBA00022741"/>
    </source>
</evidence>
<dbReference type="InterPro" id="IPR017179">
    <property type="entry name" value="Spastin"/>
</dbReference>
<feature type="compositionally biased region" description="Polar residues" evidence="10">
    <location>
        <begin position="309"/>
        <end position="331"/>
    </location>
</feature>
<protein>
    <recommendedName>
        <fullName evidence="9">Spastin</fullName>
        <ecNumber evidence="9">5.6.1.1</ecNumber>
    </recommendedName>
</protein>
<dbReference type="GO" id="GO:0005874">
    <property type="term" value="C:microtubule"/>
    <property type="evidence" value="ECO:0007669"/>
    <property type="project" value="UniProtKB-UniRule"/>
</dbReference>
<comment type="function">
    <text evidence="9">ATP-dependent microtubule severing protein. Microtubule severing may promote reorganization of cellular microtubule arrays and the release of microtubules from the microtubule organizing center following nucleation.</text>
</comment>
<dbReference type="InterPro" id="IPR003593">
    <property type="entry name" value="AAA+_ATPase"/>
</dbReference>
<evidence type="ECO:0000313" key="15">
    <source>
        <dbReference type="RefSeq" id="XP_011502665.1"/>
    </source>
</evidence>
<comment type="subcellular location">
    <subcellularLocation>
        <location evidence="9">Membrane</location>
        <topology evidence="9">Peripheral membrane protein</topology>
    </subcellularLocation>
    <subcellularLocation>
        <location evidence="9">Cytoplasm</location>
        <location evidence="9">Cytoskeleton</location>
        <location evidence="9">Microtubule organizing center</location>
        <location evidence="9">Centrosome</location>
    </subcellularLocation>
    <subcellularLocation>
        <location evidence="9">Cytoplasm</location>
        <location evidence="9">Cytoskeleton</location>
    </subcellularLocation>
    <text evidence="9">Forms an intramembrane hairpin-like structure in the membrane.</text>
</comment>
<dbReference type="GO" id="GO:0000070">
    <property type="term" value="P:mitotic sister chromatid segregation"/>
    <property type="evidence" value="ECO:0007669"/>
    <property type="project" value="UniProtKB-ARBA"/>
</dbReference>
<dbReference type="Gene3D" id="1.20.58.80">
    <property type="entry name" value="Phosphotransferase system, lactose/cellobiose-type IIA subunit"/>
    <property type="match status" value="1"/>
</dbReference>
<keyword evidence="14" id="KW-1185">Reference proteome</keyword>
<comment type="subunit">
    <text evidence="9">Homohexamer. The homohexamer is stabilized by ATP-binding. The homohexamer may adopt a ring conformation through which microtubules pass prior to being severed. Interacts with microtubules.</text>
</comment>
<comment type="similarity">
    <text evidence="9">Belongs to the AAA ATPase family. Spastin subfamily.</text>
</comment>